<gene>
    <name evidence="16" type="primary">ATP8</name>
</gene>
<dbReference type="GeneID" id="8673084"/>
<evidence type="ECO:0000256" key="3">
    <source>
        <dbReference type="ARBA" id="ARBA00022448"/>
    </source>
</evidence>
<comment type="subunit">
    <text evidence="13">Component of the ATP synthase complex composed at least of ATP5F1A/subunit alpha, ATP5F1B/subunit beta, ATP5MC1/subunit c (homooctomer), MT-ATP6/subunit a, MT-ATP8/subunit 8, ATP5ME/subunit e, ATP5MF/subunit f, ATP5MG/subunit g, ATP5MK/subunit k, ATP5MJ/subunit j, ATP5F1C/subunit gamma, ATP5F1D/subunit delta, ATP5F1E/subunit epsilon, ATP5PF/subunit F6, ATP5PB/subunit b, ATP5PD/subunit d, ATP5PO/subunit OSCP. ATP synthase complex consists of a soluble F(1) head domain (subunits alpha(3) and beta(3)) - the catalytic core - and a membrane F(0) domain - the membrane proton channel (subunits c, a, 8, e, f, g, k and j). These two domains are linked by a central stalk (subunits gamma, delta, and epsilon) rotating inside the F1 region and a stationary peripheral stalk (subunits F6, b, d, and OSCP).</text>
</comment>
<accession>D1YTG8</accession>
<keyword evidence="9 14" id="KW-0496">Mitochondrion</keyword>
<keyword evidence="11" id="KW-0066">ATP synthesis</keyword>
<dbReference type="EMBL" id="AP010845">
    <property type="protein sequence ID" value="BAI53202.1"/>
    <property type="molecule type" value="Genomic_DNA"/>
</dbReference>
<keyword evidence="8 14" id="KW-0406">Ion transport</keyword>
<geneLocation type="mitochondrion" evidence="16"/>
<protein>
    <recommendedName>
        <fullName evidence="14">ATP synthase complex subunit 8</fullName>
    </recommendedName>
</protein>
<dbReference type="GO" id="GO:0045259">
    <property type="term" value="C:proton-transporting ATP synthase complex"/>
    <property type="evidence" value="ECO:0007669"/>
    <property type="project" value="UniProtKB-KW"/>
</dbReference>
<dbReference type="Pfam" id="PF00895">
    <property type="entry name" value="ATP-synt_8"/>
    <property type="match status" value="1"/>
</dbReference>
<keyword evidence="5 14" id="KW-0812">Transmembrane</keyword>
<evidence type="ECO:0000256" key="2">
    <source>
        <dbReference type="ARBA" id="ARBA00008892"/>
    </source>
</evidence>
<evidence type="ECO:0000256" key="4">
    <source>
        <dbReference type="ARBA" id="ARBA00022547"/>
    </source>
</evidence>
<evidence type="ECO:0000313" key="16">
    <source>
        <dbReference type="EMBL" id="BAI53202.1"/>
    </source>
</evidence>
<comment type="similarity">
    <text evidence="2 14">Belongs to the ATPase protein 8 family.</text>
</comment>
<evidence type="ECO:0000256" key="15">
    <source>
        <dbReference type="SAM" id="Phobius"/>
    </source>
</evidence>
<dbReference type="InterPro" id="IPR001421">
    <property type="entry name" value="ATP8_metazoa"/>
</dbReference>
<sequence>MPQLNPAPWFSILLFSWMVFLMIIPTKVMAHTFNNEPNLQSTKTPETTHWNWPWQTYLTNS</sequence>
<evidence type="ECO:0000256" key="7">
    <source>
        <dbReference type="ARBA" id="ARBA00022989"/>
    </source>
</evidence>
<dbReference type="InterPro" id="IPR050635">
    <property type="entry name" value="ATPase_protein_8"/>
</dbReference>
<evidence type="ECO:0000256" key="6">
    <source>
        <dbReference type="ARBA" id="ARBA00022781"/>
    </source>
</evidence>
<keyword evidence="4 14" id="KW-0138">CF(0)</keyword>
<evidence type="ECO:0000256" key="1">
    <source>
        <dbReference type="ARBA" id="ARBA00004304"/>
    </source>
</evidence>
<name>D1YTG8_KAUHY</name>
<keyword evidence="3 14" id="KW-0813">Transport</keyword>
<dbReference type="GO" id="GO:0015986">
    <property type="term" value="P:proton motive force-driven ATP synthesis"/>
    <property type="evidence" value="ECO:0007669"/>
    <property type="project" value="InterPro"/>
</dbReference>
<dbReference type="GO" id="GO:0015078">
    <property type="term" value="F:proton transmembrane transporter activity"/>
    <property type="evidence" value="ECO:0007669"/>
    <property type="project" value="InterPro"/>
</dbReference>
<dbReference type="AlphaFoldDB" id="D1YTG8"/>
<keyword evidence="10 15" id="KW-0472">Membrane</keyword>
<dbReference type="PANTHER" id="PTHR39937:SF1">
    <property type="entry name" value="ATP SYNTHASE PROTEIN 8"/>
    <property type="match status" value="1"/>
</dbReference>
<feature type="transmembrane region" description="Helical" evidence="15">
    <location>
        <begin position="6"/>
        <end position="24"/>
    </location>
</feature>
<evidence type="ECO:0000256" key="14">
    <source>
        <dbReference type="RuleBase" id="RU003661"/>
    </source>
</evidence>
<dbReference type="CTD" id="4509"/>
<proteinExistence type="inferred from homology"/>
<evidence type="ECO:0000256" key="9">
    <source>
        <dbReference type="ARBA" id="ARBA00023128"/>
    </source>
</evidence>
<comment type="function">
    <text evidence="12">Subunit 8, of the mitochondrial membrane ATP synthase complex (F(1)F(0) ATP synthase or Complex V) that produces ATP from ADP in the presence of a proton gradient across the membrane which is generated by electron transport complexes of the respiratory chain. ATP synthase complex consist of a soluble F(1) head domain - the catalytic core - and a membrane F(1) domain - the membrane proton channel. These two domains are linked by a central stalk rotating inside the F(1) region and a stationary peripheral stalk. During catalysis, ATP synthesis in the catalytic domain of F(1) is coupled via a rotary mechanism of the central stalk subunits to proton translocation. In vivo, can only synthesize ATP although its ATP hydrolase activity can be activated artificially in vitro. Part of the complex F(0) domain.</text>
</comment>
<evidence type="ECO:0000256" key="5">
    <source>
        <dbReference type="ARBA" id="ARBA00022692"/>
    </source>
</evidence>
<dbReference type="PANTHER" id="PTHR39937">
    <property type="entry name" value="ATP SYNTHASE PROTEIN 8"/>
    <property type="match status" value="1"/>
</dbReference>
<organism evidence="16">
    <name type="scientific">Kaupichthys hyoproroides</name>
    <name type="common">False moray</name>
    <name type="synonym">Leptocephalus hyoproroides</name>
    <dbReference type="NCBI Taxonomy" id="139721"/>
    <lineage>
        <taxon>Eukaryota</taxon>
        <taxon>Metazoa</taxon>
        <taxon>Chordata</taxon>
        <taxon>Craniata</taxon>
        <taxon>Vertebrata</taxon>
        <taxon>Euteleostomi</taxon>
        <taxon>Actinopterygii</taxon>
        <taxon>Neopterygii</taxon>
        <taxon>Teleostei</taxon>
        <taxon>Anguilliformes</taxon>
        <taxon>Chlopsidae</taxon>
        <taxon>Kaupichthys</taxon>
    </lineage>
</organism>
<evidence type="ECO:0000256" key="12">
    <source>
        <dbReference type="ARBA" id="ARBA00053067"/>
    </source>
</evidence>
<keyword evidence="7 15" id="KW-1133">Transmembrane helix</keyword>
<reference evidence="16" key="1">
    <citation type="submission" date="2008-08" db="EMBL/GenBank/DDBJ databases">
        <authorList>
            <person name="Inoue J."/>
            <person name="Miya M."/>
            <person name="Aoyama J."/>
            <person name="Tsukamoto K."/>
            <person name="Nishida M."/>
        </authorList>
    </citation>
    <scope>NUCLEOTIDE SEQUENCE</scope>
    <source>
        <tissue evidence="16">Muscle</tissue>
    </source>
</reference>
<evidence type="ECO:0000256" key="13">
    <source>
        <dbReference type="ARBA" id="ARBA00064647"/>
    </source>
</evidence>
<keyword evidence="6 14" id="KW-0375">Hydrogen ion transport</keyword>
<dbReference type="GO" id="GO:0031966">
    <property type="term" value="C:mitochondrial membrane"/>
    <property type="evidence" value="ECO:0007669"/>
    <property type="project" value="UniProtKB-SubCell"/>
</dbReference>
<evidence type="ECO:0000256" key="8">
    <source>
        <dbReference type="ARBA" id="ARBA00023065"/>
    </source>
</evidence>
<comment type="subcellular location">
    <subcellularLocation>
        <location evidence="1 14">Mitochondrion membrane</location>
        <topology evidence="1 14">Single-pass membrane protein</topology>
    </subcellularLocation>
</comment>
<reference evidence="16" key="2">
    <citation type="journal article" date="2010" name="Biol. Lett.">
        <title>Deep-ocean origin of the freshwater eels.</title>
        <authorList>
            <person name="Inoue J.G."/>
            <person name="Miya M."/>
            <person name="Miller M.J."/>
            <person name="Sado T."/>
            <person name="Hanel R."/>
            <person name="Hatooka K."/>
            <person name="Aoyama J."/>
            <person name="Minegishi Y."/>
            <person name="Nishida M."/>
            <person name="Tsukamoto K."/>
        </authorList>
    </citation>
    <scope>NUCLEOTIDE SEQUENCE</scope>
    <source>
        <tissue evidence="16">Muscle</tissue>
    </source>
</reference>
<evidence type="ECO:0000256" key="11">
    <source>
        <dbReference type="ARBA" id="ARBA00023310"/>
    </source>
</evidence>
<dbReference type="RefSeq" id="YP_003345077.1">
    <property type="nucleotide sequence ID" value="NC_013607.1"/>
</dbReference>
<evidence type="ECO:0000256" key="10">
    <source>
        <dbReference type="ARBA" id="ARBA00023136"/>
    </source>
</evidence>